<evidence type="ECO:0008006" key="5">
    <source>
        <dbReference type="Google" id="ProtNLM"/>
    </source>
</evidence>
<comment type="caution">
    <text evidence="2">The sequence shown here is derived from an EMBL/GenBank/DDBJ whole genome shotgun (WGS) entry which is preliminary data.</text>
</comment>
<keyword evidence="3" id="KW-1185">Reference proteome</keyword>
<evidence type="ECO:0000313" key="4">
    <source>
        <dbReference type="Proteomes" id="UP000663852"/>
    </source>
</evidence>
<protein>
    <recommendedName>
        <fullName evidence="5">DUF4440 domain-containing protein</fullName>
    </recommendedName>
</protein>
<dbReference type="Gene3D" id="3.10.450.50">
    <property type="match status" value="1"/>
</dbReference>
<dbReference type="Proteomes" id="UP000663828">
    <property type="component" value="Unassembled WGS sequence"/>
</dbReference>
<dbReference type="NCBIfam" id="NF033625">
    <property type="entry name" value="HpxZ"/>
    <property type="match status" value="1"/>
</dbReference>
<dbReference type="InterPro" id="IPR024507">
    <property type="entry name" value="AtzH-like"/>
</dbReference>
<evidence type="ECO:0000313" key="1">
    <source>
        <dbReference type="EMBL" id="CAF0779063.1"/>
    </source>
</evidence>
<dbReference type="EMBL" id="CAJNOJ010000276">
    <property type="protein sequence ID" value="CAF1362010.1"/>
    <property type="molecule type" value="Genomic_DNA"/>
</dbReference>
<dbReference type="Pfam" id="PF11533">
    <property type="entry name" value="AtzH-like"/>
    <property type="match status" value="1"/>
</dbReference>
<name>A0A815I9C7_ADIRI</name>
<accession>A0A815I9C7</accession>
<organism evidence="2 4">
    <name type="scientific">Adineta ricciae</name>
    <name type="common">Rotifer</name>
    <dbReference type="NCBI Taxonomy" id="249248"/>
    <lineage>
        <taxon>Eukaryota</taxon>
        <taxon>Metazoa</taxon>
        <taxon>Spiralia</taxon>
        <taxon>Gnathifera</taxon>
        <taxon>Rotifera</taxon>
        <taxon>Eurotatoria</taxon>
        <taxon>Bdelloidea</taxon>
        <taxon>Adinetida</taxon>
        <taxon>Adinetidae</taxon>
        <taxon>Adineta</taxon>
    </lineage>
</organism>
<gene>
    <name evidence="2" type="ORF">EDS130_LOCUS33874</name>
    <name evidence="1" type="ORF">XAT740_LOCUS1867</name>
</gene>
<dbReference type="SUPFAM" id="SSF54427">
    <property type="entry name" value="NTF2-like"/>
    <property type="match status" value="1"/>
</dbReference>
<dbReference type="OrthoDB" id="406950at2759"/>
<proteinExistence type="predicted"/>
<evidence type="ECO:0000313" key="2">
    <source>
        <dbReference type="EMBL" id="CAF1362010.1"/>
    </source>
</evidence>
<evidence type="ECO:0000313" key="3">
    <source>
        <dbReference type="Proteomes" id="UP000663828"/>
    </source>
</evidence>
<dbReference type="Proteomes" id="UP000663852">
    <property type="component" value="Unassembled WGS sequence"/>
</dbReference>
<sequence>MAREINKPDVIAELEAAFTMYEQALIDNDVKIMNLLFWSAPETVRYGIADIQYGGEAIYEWRAPAPPVSIYRQLHRTVITTFGIDFGTVSTEFSNDVEKSVCGRQMQTWVRVGSKTDLANGWKIVAAHVSLTQST</sequence>
<dbReference type="AlphaFoldDB" id="A0A815I9C7"/>
<dbReference type="EMBL" id="CAJNOR010000060">
    <property type="protein sequence ID" value="CAF0779063.1"/>
    <property type="molecule type" value="Genomic_DNA"/>
</dbReference>
<dbReference type="InterPro" id="IPR032710">
    <property type="entry name" value="NTF2-like_dom_sf"/>
</dbReference>
<reference evidence="2" key="1">
    <citation type="submission" date="2021-02" db="EMBL/GenBank/DDBJ databases">
        <authorList>
            <person name="Nowell W R."/>
        </authorList>
    </citation>
    <scope>NUCLEOTIDE SEQUENCE</scope>
</reference>